<keyword evidence="2" id="KW-1185">Reference proteome</keyword>
<dbReference type="AlphaFoldDB" id="A0A2I0WXZ8"/>
<gene>
    <name evidence="1" type="ORF">MA16_Dca011655</name>
</gene>
<dbReference type="Pfam" id="PF02992">
    <property type="entry name" value="Transposase_21"/>
    <property type="match status" value="1"/>
</dbReference>
<accession>A0A2I0WXZ8</accession>
<dbReference type="PANTHER" id="PTHR10775:SF182">
    <property type="entry name" value="TRANSPOSON, EN_SPM-LIKE, TRANSPOSASE-ASSOCIATED DOMAIN PROTEIN-RELATED"/>
    <property type="match status" value="1"/>
</dbReference>
<protein>
    <submittedName>
        <fullName evidence="1">Uncharacterized protein</fullName>
    </submittedName>
</protein>
<name>A0A2I0WXZ8_9ASPA</name>
<reference evidence="1 2" key="2">
    <citation type="journal article" date="2017" name="Nature">
        <title>The Apostasia genome and the evolution of orchids.</title>
        <authorList>
            <person name="Zhang G.Q."/>
            <person name="Liu K.W."/>
            <person name="Li Z."/>
            <person name="Lohaus R."/>
            <person name="Hsiao Y.Y."/>
            <person name="Niu S.C."/>
            <person name="Wang J.Y."/>
            <person name="Lin Y.C."/>
            <person name="Xu Q."/>
            <person name="Chen L.J."/>
            <person name="Yoshida K."/>
            <person name="Fujiwara S."/>
            <person name="Wang Z.W."/>
            <person name="Zhang Y.Q."/>
            <person name="Mitsuda N."/>
            <person name="Wang M."/>
            <person name="Liu G.H."/>
            <person name="Pecoraro L."/>
            <person name="Huang H.X."/>
            <person name="Xiao X.J."/>
            <person name="Lin M."/>
            <person name="Wu X.Y."/>
            <person name="Wu W.L."/>
            <person name="Chen Y.Y."/>
            <person name="Chang S.B."/>
            <person name="Sakamoto S."/>
            <person name="Ohme-Takagi M."/>
            <person name="Yagi M."/>
            <person name="Zeng S.J."/>
            <person name="Shen C.Y."/>
            <person name="Yeh C.M."/>
            <person name="Luo Y.B."/>
            <person name="Tsai W.C."/>
            <person name="Van de Peer Y."/>
            <person name="Liu Z.J."/>
        </authorList>
    </citation>
    <scope>NUCLEOTIDE SEQUENCE [LARGE SCALE GENOMIC DNA]</scope>
    <source>
        <tissue evidence="1">The whole plant</tissue>
    </source>
</reference>
<sequence>MRATLLWTINDFPCYANLSGYSTKGKFACPICQENTCSEWLHLSHKRCYMGHRRFLDHDHPDRKDSRSFNGCEEHGTIPPPVNGSKIVDMLRNINVKFGKKIPSNPNLPYNWKKFSIYFQVAVLGKKSFAS</sequence>
<organism evidence="1 2">
    <name type="scientific">Dendrobium catenatum</name>
    <dbReference type="NCBI Taxonomy" id="906689"/>
    <lineage>
        <taxon>Eukaryota</taxon>
        <taxon>Viridiplantae</taxon>
        <taxon>Streptophyta</taxon>
        <taxon>Embryophyta</taxon>
        <taxon>Tracheophyta</taxon>
        <taxon>Spermatophyta</taxon>
        <taxon>Magnoliopsida</taxon>
        <taxon>Liliopsida</taxon>
        <taxon>Asparagales</taxon>
        <taxon>Orchidaceae</taxon>
        <taxon>Epidendroideae</taxon>
        <taxon>Malaxideae</taxon>
        <taxon>Dendrobiinae</taxon>
        <taxon>Dendrobium</taxon>
    </lineage>
</organism>
<dbReference type="Proteomes" id="UP000233837">
    <property type="component" value="Unassembled WGS sequence"/>
</dbReference>
<dbReference type="InterPro" id="IPR004242">
    <property type="entry name" value="Transposase_21"/>
</dbReference>
<proteinExistence type="predicted"/>
<evidence type="ECO:0000313" key="2">
    <source>
        <dbReference type="Proteomes" id="UP000233837"/>
    </source>
</evidence>
<dbReference type="PANTHER" id="PTHR10775">
    <property type="entry name" value="OS08G0208400 PROTEIN"/>
    <property type="match status" value="1"/>
</dbReference>
<reference evidence="1 2" key="1">
    <citation type="journal article" date="2016" name="Sci. Rep.">
        <title>The Dendrobium catenatum Lindl. genome sequence provides insights into polysaccharide synthase, floral development and adaptive evolution.</title>
        <authorList>
            <person name="Zhang G.Q."/>
            <person name="Xu Q."/>
            <person name="Bian C."/>
            <person name="Tsai W.C."/>
            <person name="Yeh C.M."/>
            <person name="Liu K.W."/>
            <person name="Yoshida K."/>
            <person name="Zhang L.S."/>
            <person name="Chang S.B."/>
            <person name="Chen F."/>
            <person name="Shi Y."/>
            <person name="Su Y.Y."/>
            <person name="Zhang Y.Q."/>
            <person name="Chen L.J."/>
            <person name="Yin Y."/>
            <person name="Lin M."/>
            <person name="Huang H."/>
            <person name="Deng H."/>
            <person name="Wang Z.W."/>
            <person name="Zhu S.L."/>
            <person name="Zhao X."/>
            <person name="Deng C."/>
            <person name="Niu S.C."/>
            <person name="Huang J."/>
            <person name="Wang M."/>
            <person name="Liu G.H."/>
            <person name="Yang H.J."/>
            <person name="Xiao X.J."/>
            <person name="Hsiao Y.Y."/>
            <person name="Wu W.L."/>
            <person name="Chen Y.Y."/>
            <person name="Mitsuda N."/>
            <person name="Ohme-Takagi M."/>
            <person name="Luo Y.B."/>
            <person name="Van de Peer Y."/>
            <person name="Liu Z.J."/>
        </authorList>
    </citation>
    <scope>NUCLEOTIDE SEQUENCE [LARGE SCALE GENOMIC DNA]</scope>
    <source>
        <tissue evidence="1">The whole plant</tissue>
    </source>
</reference>
<dbReference type="EMBL" id="KZ502327">
    <property type="protein sequence ID" value="PKU80531.1"/>
    <property type="molecule type" value="Genomic_DNA"/>
</dbReference>
<evidence type="ECO:0000313" key="1">
    <source>
        <dbReference type="EMBL" id="PKU80531.1"/>
    </source>
</evidence>